<dbReference type="InterPro" id="IPR013893">
    <property type="entry name" value="RNase_P_Rpp40"/>
</dbReference>
<dbReference type="GO" id="GO:0001682">
    <property type="term" value="P:tRNA 5'-leader removal"/>
    <property type="evidence" value="ECO:0007669"/>
    <property type="project" value="InterPro"/>
</dbReference>
<dbReference type="PANTHER" id="PTHR15396:SF1">
    <property type="entry name" value="RIBONUCLEASE P PROTEIN SUBUNIT P40"/>
    <property type="match status" value="1"/>
</dbReference>
<dbReference type="GO" id="GO:0004526">
    <property type="term" value="F:ribonuclease P activity"/>
    <property type="evidence" value="ECO:0007669"/>
    <property type="project" value="TreeGrafter"/>
</dbReference>
<dbReference type="GO" id="GO:0000172">
    <property type="term" value="C:ribonuclease MRP complex"/>
    <property type="evidence" value="ECO:0007669"/>
    <property type="project" value="TreeGrafter"/>
</dbReference>
<proteinExistence type="predicted"/>
<feature type="region of interest" description="Disordered" evidence="1">
    <location>
        <begin position="1"/>
        <end position="22"/>
    </location>
</feature>
<evidence type="ECO:0000313" key="2">
    <source>
        <dbReference type="EMBL" id="KAJ5089501.1"/>
    </source>
</evidence>
<accession>A0A9W9EX61</accession>
<dbReference type="AlphaFoldDB" id="A0A9W9EX61"/>
<dbReference type="GO" id="GO:0030681">
    <property type="term" value="C:multimeric ribonuclease P complex"/>
    <property type="evidence" value="ECO:0007669"/>
    <property type="project" value="TreeGrafter"/>
</dbReference>
<dbReference type="PANTHER" id="PTHR15396">
    <property type="entry name" value="RIBONUCLEASE P PROTEIN SUBUNIT P40"/>
    <property type="match status" value="1"/>
</dbReference>
<reference evidence="2" key="1">
    <citation type="submission" date="2022-11" db="EMBL/GenBank/DDBJ databases">
        <authorList>
            <person name="Petersen C."/>
        </authorList>
    </citation>
    <scope>NUCLEOTIDE SEQUENCE</scope>
    <source>
        <strain evidence="2">IBT 30761</strain>
    </source>
</reference>
<protein>
    <submittedName>
        <fullName evidence="2">Uncharacterized protein</fullName>
    </submittedName>
</protein>
<organism evidence="2 3">
    <name type="scientific">Penicillium argentinense</name>
    <dbReference type="NCBI Taxonomy" id="1131581"/>
    <lineage>
        <taxon>Eukaryota</taxon>
        <taxon>Fungi</taxon>
        <taxon>Dikarya</taxon>
        <taxon>Ascomycota</taxon>
        <taxon>Pezizomycotina</taxon>
        <taxon>Eurotiomycetes</taxon>
        <taxon>Eurotiomycetidae</taxon>
        <taxon>Eurotiales</taxon>
        <taxon>Aspergillaceae</taxon>
        <taxon>Penicillium</taxon>
    </lineage>
</organism>
<reference evidence="2" key="2">
    <citation type="journal article" date="2023" name="IMA Fungus">
        <title>Comparative genomic study of the Penicillium genus elucidates a diverse pangenome and 15 lateral gene transfer events.</title>
        <authorList>
            <person name="Petersen C."/>
            <person name="Sorensen T."/>
            <person name="Nielsen M.R."/>
            <person name="Sondergaard T.E."/>
            <person name="Sorensen J.L."/>
            <person name="Fitzpatrick D.A."/>
            <person name="Frisvad J.C."/>
            <person name="Nielsen K.L."/>
        </authorList>
    </citation>
    <scope>NUCLEOTIDE SEQUENCE</scope>
    <source>
        <strain evidence="2">IBT 30761</strain>
    </source>
</reference>
<evidence type="ECO:0000313" key="3">
    <source>
        <dbReference type="Proteomes" id="UP001149074"/>
    </source>
</evidence>
<dbReference type="RefSeq" id="XP_056471483.1">
    <property type="nucleotide sequence ID" value="XM_056620677.1"/>
</dbReference>
<gene>
    <name evidence="2" type="ORF">N7532_008185</name>
</gene>
<keyword evidence="3" id="KW-1185">Reference proteome</keyword>
<dbReference type="Pfam" id="PF08584">
    <property type="entry name" value="Ribonuc_P_40"/>
    <property type="match status" value="1"/>
</dbReference>
<comment type="caution">
    <text evidence="2">The sequence shown here is derived from an EMBL/GenBank/DDBJ whole genome shotgun (WGS) entry which is preliminary data.</text>
</comment>
<dbReference type="Proteomes" id="UP001149074">
    <property type="component" value="Unassembled WGS sequence"/>
</dbReference>
<dbReference type="GeneID" id="81359656"/>
<evidence type="ECO:0000256" key="1">
    <source>
        <dbReference type="SAM" id="MobiDB-lite"/>
    </source>
</evidence>
<dbReference type="GO" id="GO:0000447">
    <property type="term" value="P:endonucleolytic cleavage in ITS1 to separate SSU-rRNA from 5.8S rRNA and LSU-rRNA from tricistronic rRNA transcript (SSU-rRNA, 5.8S rRNA, LSU-rRNA)"/>
    <property type="evidence" value="ECO:0007669"/>
    <property type="project" value="TreeGrafter"/>
</dbReference>
<name>A0A9W9EX61_9EURO</name>
<dbReference type="OrthoDB" id="63112at2759"/>
<dbReference type="EMBL" id="JAPQKI010000009">
    <property type="protein sequence ID" value="KAJ5089501.1"/>
    <property type="molecule type" value="Genomic_DNA"/>
</dbReference>
<sequence>MSEVTFSACGPPNFSAPSPPQIPSARANYDSPHLTPYDCSHWPHIMFDFEDSASEREKCFTTVAQLPTFVDPKQIPCRKSPFSAIVNHPLAHTIEIILPEKVYIEIQDSLGHKPENPRYARVFMYPSDLLEHDFFNAYIKTEGQSGSDTVFTLRDGICKIEMGKDIYERTGLNGKPICGGGRKHVKERFLVELNLRLPSMLHGKKGFERIVSAFKRVLNQSRAWLFCDLDPTSQPNDAKPIMKLQPQVLESSPLRTKLEAIHTPTLQDMVSSDMSETDLQDRCGALSEWIAMVQLGSACVSAGNEIDAYLSRYSVPDFTDKVTTDLICLKWHGLISSTWTMQLFLSLLSYTAKPMSPSAWFILSSSALDKQVVEGRDGFSLVVSPDMLQPAAAGANDRESSTLNGRQAICWEYVGATVIDTP</sequence>
<dbReference type="GO" id="GO:0000171">
    <property type="term" value="F:ribonuclease MRP activity"/>
    <property type="evidence" value="ECO:0007669"/>
    <property type="project" value="TreeGrafter"/>
</dbReference>